<feature type="transmembrane region" description="Helical" evidence="1">
    <location>
        <begin position="92"/>
        <end position="110"/>
    </location>
</feature>
<feature type="transmembrane region" description="Helical" evidence="1">
    <location>
        <begin position="12"/>
        <end position="34"/>
    </location>
</feature>
<keyword evidence="1" id="KW-1133">Transmembrane helix</keyword>
<dbReference type="RefSeq" id="WP_185062181.1">
    <property type="nucleotide sequence ID" value="NZ_BAABJP010000062.1"/>
</dbReference>
<gene>
    <name evidence="2" type="ORF">GCM10023321_79390</name>
</gene>
<keyword evidence="3" id="KW-1185">Reference proteome</keyword>
<keyword evidence="1" id="KW-0472">Membrane</keyword>
<organism evidence="2 3">
    <name type="scientific">Pseudonocardia eucalypti</name>
    <dbReference type="NCBI Taxonomy" id="648755"/>
    <lineage>
        <taxon>Bacteria</taxon>
        <taxon>Bacillati</taxon>
        <taxon>Actinomycetota</taxon>
        <taxon>Actinomycetes</taxon>
        <taxon>Pseudonocardiales</taxon>
        <taxon>Pseudonocardiaceae</taxon>
        <taxon>Pseudonocardia</taxon>
    </lineage>
</organism>
<keyword evidence="1" id="KW-0812">Transmembrane</keyword>
<dbReference type="Proteomes" id="UP001428817">
    <property type="component" value="Unassembled WGS sequence"/>
</dbReference>
<evidence type="ECO:0000256" key="1">
    <source>
        <dbReference type="SAM" id="Phobius"/>
    </source>
</evidence>
<reference evidence="3" key="1">
    <citation type="journal article" date="2019" name="Int. J. Syst. Evol. Microbiol.">
        <title>The Global Catalogue of Microorganisms (GCM) 10K type strain sequencing project: providing services to taxonomists for standard genome sequencing and annotation.</title>
        <authorList>
            <consortium name="The Broad Institute Genomics Platform"/>
            <consortium name="The Broad Institute Genome Sequencing Center for Infectious Disease"/>
            <person name="Wu L."/>
            <person name="Ma J."/>
        </authorList>
    </citation>
    <scope>NUCLEOTIDE SEQUENCE [LARGE SCALE GENOMIC DNA]</scope>
    <source>
        <strain evidence="3">JCM 18303</strain>
    </source>
</reference>
<evidence type="ECO:0000313" key="3">
    <source>
        <dbReference type="Proteomes" id="UP001428817"/>
    </source>
</evidence>
<name>A0ABP9RCR5_9PSEU</name>
<comment type="caution">
    <text evidence="2">The sequence shown here is derived from an EMBL/GenBank/DDBJ whole genome shotgun (WGS) entry which is preliminary data.</text>
</comment>
<sequence length="133" mass="14599">MYQPPVQSKRGQLIDAVTVLVLIFATLFGTTYLVQEAASGDTAARPLAELPINDAERAQYQKMIDSGTADLAAINASVESHQNNADKYAIDVWALLGTAALLAAYLGFVYRASFREYREVVEERFGPREGARE</sequence>
<proteinExistence type="predicted"/>
<dbReference type="EMBL" id="BAABJP010000062">
    <property type="protein sequence ID" value="GAA5174775.1"/>
    <property type="molecule type" value="Genomic_DNA"/>
</dbReference>
<accession>A0ABP9RCR5</accession>
<protein>
    <submittedName>
        <fullName evidence="2">Uncharacterized protein</fullName>
    </submittedName>
</protein>
<evidence type="ECO:0000313" key="2">
    <source>
        <dbReference type="EMBL" id="GAA5174775.1"/>
    </source>
</evidence>